<sequence length="182" mass="20302">MQLVKNEIWRSHSSNSDYATGCLSSVVLDGNPPCLASEKDSRFVYRFLHNGFPSLNGRTSDIDFSSTTSSTKDVDCTLRCGDFVILSSKSGNLPVASGIITDLKANDLLQEVWRVDKDDFMTSFSVIRFNLVQLFLQSTQAAHLRKMIVDLDLSFGEWLLGLTMGLHSARIQQYPMSGPREI</sequence>
<name>A0A5N5HG09_9ROSA</name>
<keyword evidence="1" id="KW-0067">ATP-binding</keyword>
<keyword evidence="1" id="KW-0347">Helicase</keyword>
<reference evidence="1 2" key="1">
    <citation type="submission" date="2019-09" db="EMBL/GenBank/DDBJ databases">
        <authorList>
            <person name="Ou C."/>
        </authorList>
    </citation>
    <scope>NUCLEOTIDE SEQUENCE [LARGE SCALE GENOMIC DNA]</scope>
    <source>
        <strain evidence="1">S2</strain>
        <tissue evidence="1">Leaf</tissue>
    </source>
</reference>
<dbReference type="OrthoDB" id="306218at2759"/>
<reference evidence="2" key="2">
    <citation type="submission" date="2019-10" db="EMBL/GenBank/DDBJ databases">
        <title>A de novo genome assembly of a pear dwarfing rootstock.</title>
        <authorList>
            <person name="Wang F."/>
            <person name="Wang J."/>
            <person name="Li S."/>
            <person name="Zhang Y."/>
            <person name="Fang M."/>
            <person name="Ma L."/>
            <person name="Zhao Y."/>
            <person name="Jiang S."/>
        </authorList>
    </citation>
    <scope>NUCLEOTIDE SEQUENCE [LARGE SCALE GENOMIC DNA]</scope>
</reference>
<gene>
    <name evidence="1" type="ORF">D8674_020564</name>
</gene>
<proteinExistence type="predicted"/>
<protein>
    <submittedName>
        <fullName evidence="1">DNA replication ATP-dependent helicase/nuclease DNA2-like</fullName>
    </submittedName>
</protein>
<dbReference type="Proteomes" id="UP000327157">
    <property type="component" value="Chromosome 2"/>
</dbReference>
<comment type="caution">
    <text evidence="1">The sequence shown here is derived from an EMBL/GenBank/DDBJ whole genome shotgun (WGS) entry which is preliminary data.</text>
</comment>
<evidence type="ECO:0000313" key="1">
    <source>
        <dbReference type="EMBL" id="KAB2626946.1"/>
    </source>
</evidence>
<evidence type="ECO:0000313" key="2">
    <source>
        <dbReference type="Proteomes" id="UP000327157"/>
    </source>
</evidence>
<organism evidence="1 2">
    <name type="scientific">Pyrus ussuriensis x Pyrus communis</name>
    <dbReference type="NCBI Taxonomy" id="2448454"/>
    <lineage>
        <taxon>Eukaryota</taxon>
        <taxon>Viridiplantae</taxon>
        <taxon>Streptophyta</taxon>
        <taxon>Embryophyta</taxon>
        <taxon>Tracheophyta</taxon>
        <taxon>Spermatophyta</taxon>
        <taxon>Magnoliopsida</taxon>
        <taxon>eudicotyledons</taxon>
        <taxon>Gunneridae</taxon>
        <taxon>Pentapetalae</taxon>
        <taxon>rosids</taxon>
        <taxon>fabids</taxon>
        <taxon>Rosales</taxon>
        <taxon>Rosaceae</taxon>
        <taxon>Amygdaloideae</taxon>
        <taxon>Maleae</taxon>
        <taxon>Pyrus</taxon>
    </lineage>
</organism>
<keyword evidence="2" id="KW-1185">Reference proteome</keyword>
<reference evidence="1 2" key="3">
    <citation type="submission" date="2019-11" db="EMBL/GenBank/DDBJ databases">
        <title>A de novo genome assembly of a pear dwarfing rootstock.</title>
        <authorList>
            <person name="Wang F."/>
            <person name="Wang J."/>
            <person name="Li S."/>
            <person name="Zhang Y."/>
            <person name="Fang M."/>
            <person name="Ma L."/>
            <person name="Zhao Y."/>
            <person name="Jiang S."/>
        </authorList>
    </citation>
    <scope>NUCLEOTIDE SEQUENCE [LARGE SCALE GENOMIC DNA]</scope>
    <source>
        <strain evidence="1">S2</strain>
        <tissue evidence="1">Leaf</tissue>
    </source>
</reference>
<accession>A0A5N5HG09</accession>
<dbReference type="EMBL" id="SMOL01000157">
    <property type="protein sequence ID" value="KAB2626946.1"/>
    <property type="molecule type" value="Genomic_DNA"/>
</dbReference>
<dbReference type="AlphaFoldDB" id="A0A5N5HG09"/>
<keyword evidence="1" id="KW-0547">Nucleotide-binding</keyword>
<keyword evidence="1" id="KW-0378">Hydrolase</keyword>
<dbReference type="GO" id="GO:0004386">
    <property type="term" value="F:helicase activity"/>
    <property type="evidence" value="ECO:0007669"/>
    <property type="project" value="UniProtKB-KW"/>
</dbReference>